<dbReference type="GO" id="GO:0000981">
    <property type="term" value="F:DNA-binding transcription factor activity, RNA polymerase II-specific"/>
    <property type="evidence" value="ECO:0007669"/>
    <property type="project" value="InterPro"/>
</dbReference>
<evidence type="ECO:0000256" key="5">
    <source>
        <dbReference type="ARBA" id="ARBA00022989"/>
    </source>
</evidence>
<dbReference type="Gene3D" id="3.20.20.60">
    <property type="entry name" value="Phosphoenolpyruvate-binding domains"/>
    <property type="match status" value="1"/>
</dbReference>
<keyword evidence="2" id="KW-0813">Transport</keyword>
<dbReference type="Pfam" id="PF07690">
    <property type="entry name" value="MFS_1"/>
    <property type="match status" value="1"/>
</dbReference>
<feature type="region of interest" description="Disordered" evidence="10">
    <location>
        <begin position="357"/>
        <end position="378"/>
    </location>
</feature>
<feature type="domain" description="Major facilitator superfamily (MFS) profile" evidence="13">
    <location>
        <begin position="1064"/>
        <end position="1479"/>
    </location>
</feature>
<dbReference type="InterPro" id="IPR036864">
    <property type="entry name" value="Zn2-C6_fun-type_DNA-bd_sf"/>
</dbReference>
<dbReference type="Gene3D" id="4.10.240.10">
    <property type="entry name" value="Zn(2)-C6 fungal-type DNA-binding domain"/>
    <property type="match status" value="1"/>
</dbReference>
<protein>
    <recommendedName>
        <fullName evidence="16">Major facilitator superfamily (MFS) profile domain-containing protein</fullName>
    </recommendedName>
</protein>
<evidence type="ECO:0000256" key="3">
    <source>
        <dbReference type="ARBA" id="ARBA00022692"/>
    </source>
</evidence>
<feature type="transmembrane region" description="Helical" evidence="11">
    <location>
        <begin position="1100"/>
        <end position="1123"/>
    </location>
</feature>
<feature type="transmembrane region" description="Helical" evidence="11">
    <location>
        <begin position="1361"/>
        <end position="1379"/>
    </location>
</feature>
<feature type="transmembrane region" description="Helical" evidence="11">
    <location>
        <begin position="1224"/>
        <end position="1246"/>
    </location>
</feature>
<evidence type="ECO:0008006" key="16">
    <source>
        <dbReference type="Google" id="ProtNLM"/>
    </source>
</evidence>
<comment type="caution">
    <text evidence="14">The sequence shown here is derived from an EMBL/GenBank/DDBJ whole genome shotgun (WGS) entry which is preliminary data.</text>
</comment>
<reference evidence="14" key="1">
    <citation type="submission" date="2019-05" db="EMBL/GenBank/DDBJ databases">
        <authorList>
            <person name="Piombo E."/>
        </authorList>
    </citation>
    <scope>NUCLEOTIDE SEQUENCE</scope>
    <source>
        <strain evidence="14">C2S</strain>
    </source>
</reference>
<dbReference type="CDD" id="cd00067">
    <property type="entry name" value="GAL4"/>
    <property type="match status" value="1"/>
</dbReference>
<dbReference type="InterPro" id="IPR011701">
    <property type="entry name" value="MFS"/>
</dbReference>
<dbReference type="PANTHER" id="PTHR43791">
    <property type="entry name" value="PERMEASE-RELATED"/>
    <property type="match status" value="1"/>
</dbReference>
<dbReference type="InterPro" id="IPR020846">
    <property type="entry name" value="MFS_dom"/>
</dbReference>
<evidence type="ECO:0000256" key="7">
    <source>
        <dbReference type="ARBA" id="ARBA00023180"/>
    </source>
</evidence>
<comment type="subcellular location">
    <subcellularLocation>
        <location evidence="1">Membrane</location>
        <topology evidence="1">Multi-pass membrane protein</topology>
    </subcellularLocation>
</comment>
<feature type="transmembrane region" description="Helical" evidence="11">
    <location>
        <begin position="1385"/>
        <end position="1402"/>
    </location>
</feature>
<feature type="transmembrane region" description="Helical" evidence="11">
    <location>
        <begin position="1334"/>
        <end position="1354"/>
    </location>
</feature>
<evidence type="ECO:0000313" key="14">
    <source>
        <dbReference type="EMBL" id="VTT80385.1"/>
    </source>
</evidence>
<keyword evidence="5 11" id="KW-1133">Transmembrane helix</keyword>
<evidence type="ECO:0000256" key="10">
    <source>
        <dbReference type="SAM" id="MobiDB-lite"/>
    </source>
</evidence>
<dbReference type="GO" id="GO:0006351">
    <property type="term" value="P:DNA-templated transcription"/>
    <property type="evidence" value="ECO:0007669"/>
    <property type="project" value="InterPro"/>
</dbReference>
<keyword evidence="7" id="KW-0325">Glycoprotein</keyword>
<feature type="coiled-coil region" evidence="9">
    <location>
        <begin position="427"/>
        <end position="461"/>
    </location>
</feature>
<dbReference type="FunFam" id="1.20.1250.20:FF:000057">
    <property type="entry name" value="MFS general substrate transporter"/>
    <property type="match status" value="1"/>
</dbReference>
<feature type="compositionally biased region" description="Low complexity" evidence="10">
    <location>
        <begin position="281"/>
        <end position="298"/>
    </location>
</feature>
<keyword evidence="4" id="KW-0479">Metal-binding</keyword>
<dbReference type="SUPFAM" id="SSF103473">
    <property type="entry name" value="MFS general substrate transporter"/>
    <property type="match status" value="1"/>
</dbReference>
<evidence type="ECO:0000256" key="2">
    <source>
        <dbReference type="ARBA" id="ARBA00022448"/>
    </source>
</evidence>
<keyword evidence="3 11" id="KW-0812">Transmembrane</keyword>
<evidence type="ECO:0000256" key="4">
    <source>
        <dbReference type="ARBA" id="ARBA00022723"/>
    </source>
</evidence>
<feature type="compositionally biased region" description="Low complexity" evidence="10">
    <location>
        <begin position="359"/>
        <end position="376"/>
    </location>
</feature>
<proteinExistence type="predicted"/>
<accession>A0A9Q9RXH1</accession>
<feature type="transmembrane region" description="Helical" evidence="11">
    <location>
        <begin position="1192"/>
        <end position="1212"/>
    </location>
</feature>
<dbReference type="GO" id="GO:0016020">
    <property type="term" value="C:membrane"/>
    <property type="evidence" value="ECO:0007669"/>
    <property type="project" value="UniProtKB-SubCell"/>
</dbReference>
<dbReference type="Pfam" id="PF04082">
    <property type="entry name" value="Fungal_trans"/>
    <property type="match status" value="1"/>
</dbReference>
<dbReference type="GO" id="GO:0003824">
    <property type="term" value="F:catalytic activity"/>
    <property type="evidence" value="ECO:0007669"/>
    <property type="project" value="InterPro"/>
</dbReference>
<sequence>MAAPIPHPMREKLLRDEVAYTMSIKLVKSIEIAGMAKTAGYDGILVDMEHSSFDLETTNQLCVAALYAGISPIVRAPSKDPFFVSRILDGGALGIIVPHIRSVQDAQDVVNAAKFQPIGHRSSTNGLPHHQFRSIPAKVSNPVTNAATMVIPMIETLEALELVDEIAALPGVDSLLIGTNDLTAEMGIPGDYENPRVTEAYERTIAACKKHGKWLGVGGLHARLDLVEKFCKMGARWVMAATDGPLLLGAATKRGTEMAALNASVVKSQQANGHSVEKKATNGVTNGTTNGAVTNSNGITNGATNGIPSDKSGVFPSFPSDQRRPSGSLRVVSLSASRSIQETCNMATDWRELSRVSIPSPARASSPSSAQSQPPQKNSLACERCFKRKQKCDKLRPACTSCADLGVECIARSQQFDFNAEDTTLTHARVNGYVESLRRRVAELEEKIKVAEQKHVQARHASFGTTDAVSPINGKRRRSNYGSISCAPVNEQTAANGEEQSSVQDTMSAIGLLSNKAMAESRTNTGDEPHKLAIIESISAALAVDGRDPSKASSSQPVYMTDGQLIPLTRDLTLSHFQRFLDWSVWLPHIDENRLFEQYEAVLETSNQGIDPTRTALPRFNTYLAIAIGISMSSDSGRLSSLATNLHGAAVKLLPFILHSQEPLDTLHCMLLLAVFSIFSASGGSTWHLMGFIMTNCIAAGLHKTVPSRNTSDTEYTYRVEWLFWSVSLSSVMGRPFTITEVDISVAIPDITEDETATGPVRAKLALSKHLVTHAQLISDVLGSHRPNPLFSYSNLCFWREFPPQNGSITTPTNPQFDYLEQLACRALILMVRPSNQNLTNSDIDAESNSEVEADTISCCKALIEKLYNRSGSGTAVSFLDAYDILAAAVAYVCLVQNAPQPNQTGLTQTFEVVSKASILLTQCSSKFSALSIFQQFLLSLSTKIMEGQGSLQVNSPGLHPPRNPKSFASYGATLFLIRNNQQLALITQPPDLNSGQVRRSAINMTGSVHSKAGSFDIKRDVEYEEVAPVRDEILERYPLIKDKTPEERAAIEKSLVRKLDWKFLPMVTAMLLMNYLDRINVSNARLAGMQEDLHMTDTVWSTGISMFYVGYILSQIPANVILAKGTPRILLPSCMLVWSFVTICMPAVTAGWGFCLCRFLIGFTEGPFVPAVSLMTSSWYTKHESPMRMGIWHAGNTISQALSGLLAAGILTNMEGVANLRAWKWFLLLEGAVSILVALVSFWFIPNFPDSTGTYFITEEEAAMAQYRQTVSAGGIAEDDAGGYWDGFWMCMKEPFAHLFAAIHFFLIIAQSYKDFFPSIVATLGFSGTTTYLIQAPPPIIAFLVMMGISWSSGRRLEHGYHIIVPILLTLIGCAVMITTLNVGARYFCMILLVVGPFVGLNIQISWETTVVPRPRTKRAALIAYANCVSSVSHWFTPYFFLRNQEPYYQTGGGVIITGCGLVVVFVLITKWYVTKKNKALKAAEDAAGEPEGWRFAG</sequence>
<dbReference type="GO" id="GO:0008270">
    <property type="term" value="F:zinc ion binding"/>
    <property type="evidence" value="ECO:0007669"/>
    <property type="project" value="InterPro"/>
</dbReference>
<feature type="region of interest" description="Disordered" evidence="10">
    <location>
        <begin position="272"/>
        <end position="330"/>
    </location>
</feature>
<organism evidence="14 15">
    <name type="scientific">Fusarium fujikuroi</name>
    <name type="common">Bakanae and foot rot disease fungus</name>
    <name type="synonym">Gibberella fujikuroi</name>
    <dbReference type="NCBI Taxonomy" id="5127"/>
    <lineage>
        <taxon>Eukaryota</taxon>
        <taxon>Fungi</taxon>
        <taxon>Dikarya</taxon>
        <taxon>Ascomycota</taxon>
        <taxon>Pezizomycotina</taxon>
        <taxon>Sordariomycetes</taxon>
        <taxon>Hypocreomycetidae</taxon>
        <taxon>Hypocreales</taxon>
        <taxon>Nectriaceae</taxon>
        <taxon>Fusarium</taxon>
        <taxon>Fusarium fujikuroi species complex</taxon>
    </lineage>
</organism>
<evidence type="ECO:0000256" key="6">
    <source>
        <dbReference type="ARBA" id="ARBA00023136"/>
    </source>
</evidence>
<dbReference type="EMBL" id="CABFJX010000402">
    <property type="protein sequence ID" value="VTT80385.1"/>
    <property type="molecule type" value="Genomic_DNA"/>
</dbReference>
<dbReference type="InterPro" id="IPR005000">
    <property type="entry name" value="Aldolase/citrate-lyase_domain"/>
</dbReference>
<evidence type="ECO:0000256" key="1">
    <source>
        <dbReference type="ARBA" id="ARBA00004141"/>
    </source>
</evidence>
<dbReference type="Pfam" id="PF03328">
    <property type="entry name" value="HpcH_HpaI"/>
    <property type="match status" value="1"/>
</dbReference>
<feature type="transmembrane region" description="Helical" evidence="11">
    <location>
        <begin position="1423"/>
        <end position="1443"/>
    </location>
</feature>
<evidence type="ECO:0000256" key="11">
    <source>
        <dbReference type="SAM" id="Phobius"/>
    </source>
</evidence>
<gene>
    <name evidence="14" type="ORF">C2S_11734</name>
</gene>
<dbReference type="PROSITE" id="PS50048">
    <property type="entry name" value="ZN2_CY6_FUNGAL_2"/>
    <property type="match status" value="1"/>
</dbReference>
<evidence type="ECO:0000256" key="9">
    <source>
        <dbReference type="SAM" id="Coils"/>
    </source>
</evidence>
<dbReference type="InterPro" id="IPR007219">
    <property type="entry name" value="XnlR_reg_dom"/>
</dbReference>
<evidence type="ECO:0000259" key="12">
    <source>
        <dbReference type="PROSITE" id="PS50048"/>
    </source>
</evidence>
<feature type="domain" description="Zn(2)-C6 fungal-type" evidence="12">
    <location>
        <begin position="381"/>
        <end position="411"/>
    </location>
</feature>
<evidence type="ECO:0000256" key="8">
    <source>
        <dbReference type="ARBA" id="ARBA00023242"/>
    </source>
</evidence>
<dbReference type="SMART" id="SM00066">
    <property type="entry name" value="GAL4"/>
    <property type="match status" value="1"/>
</dbReference>
<keyword evidence="6 11" id="KW-0472">Membrane</keyword>
<feature type="transmembrane region" description="Helical" evidence="11">
    <location>
        <begin position="1130"/>
        <end position="1154"/>
    </location>
</feature>
<feature type="transmembrane region" description="Helical" evidence="11">
    <location>
        <begin position="1449"/>
        <end position="1470"/>
    </location>
</feature>
<dbReference type="GO" id="GO:0003677">
    <property type="term" value="F:DNA binding"/>
    <property type="evidence" value="ECO:0007669"/>
    <property type="project" value="InterPro"/>
</dbReference>
<name>A0A9Q9RXH1_FUSFU</name>
<dbReference type="SMART" id="SM00906">
    <property type="entry name" value="Fungal_trans"/>
    <property type="match status" value="1"/>
</dbReference>
<dbReference type="SUPFAM" id="SSF51621">
    <property type="entry name" value="Phosphoenolpyruvate/pyruvate domain"/>
    <property type="match status" value="1"/>
</dbReference>
<dbReference type="PANTHER" id="PTHR43791:SF13">
    <property type="entry name" value="MAJOR FACILITATOR SUPERFAMILY (MFS) PROFILE DOMAIN-CONTAINING PROTEIN"/>
    <property type="match status" value="1"/>
</dbReference>
<dbReference type="InterPro" id="IPR040442">
    <property type="entry name" value="Pyrv_kinase-like_dom_sf"/>
</dbReference>
<dbReference type="GO" id="GO:0022857">
    <property type="term" value="F:transmembrane transporter activity"/>
    <property type="evidence" value="ECO:0007669"/>
    <property type="project" value="InterPro"/>
</dbReference>
<dbReference type="Gene3D" id="1.20.1250.20">
    <property type="entry name" value="MFS general substrate transporter like domains"/>
    <property type="match status" value="1"/>
</dbReference>
<dbReference type="InterPro" id="IPR001138">
    <property type="entry name" value="Zn2Cys6_DnaBD"/>
</dbReference>
<keyword evidence="8" id="KW-0539">Nucleus</keyword>
<dbReference type="SUPFAM" id="SSF57701">
    <property type="entry name" value="Zn2/Cys6 DNA-binding domain"/>
    <property type="match status" value="1"/>
</dbReference>
<dbReference type="InterPro" id="IPR036259">
    <property type="entry name" value="MFS_trans_sf"/>
</dbReference>
<evidence type="ECO:0000259" key="13">
    <source>
        <dbReference type="PROSITE" id="PS50850"/>
    </source>
</evidence>
<dbReference type="Proteomes" id="UP000760494">
    <property type="component" value="Unassembled WGS sequence"/>
</dbReference>
<evidence type="ECO:0000313" key="15">
    <source>
        <dbReference type="Proteomes" id="UP000760494"/>
    </source>
</evidence>
<dbReference type="InterPro" id="IPR015813">
    <property type="entry name" value="Pyrv/PenolPyrv_kinase-like_dom"/>
</dbReference>
<dbReference type="Pfam" id="PF00172">
    <property type="entry name" value="Zn_clus"/>
    <property type="match status" value="1"/>
</dbReference>
<keyword evidence="9" id="KW-0175">Coiled coil</keyword>
<dbReference type="CDD" id="cd12148">
    <property type="entry name" value="fungal_TF_MHR"/>
    <property type="match status" value="1"/>
</dbReference>
<dbReference type="PROSITE" id="PS50850">
    <property type="entry name" value="MFS"/>
    <property type="match status" value="1"/>
</dbReference>